<protein>
    <recommendedName>
        <fullName evidence="2">AB hydrolase-1 domain-containing protein</fullName>
    </recommendedName>
</protein>
<dbReference type="InterPro" id="IPR000073">
    <property type="entry name" value="AB_hydrolase_1"/>
</dbReference>
<feature type="compositionally biased region" description="Basic and acidic residues" evidence="1">
    <location>
        <begin position="299"/>
        <end position="308"/>
    </location>
</feature>
<name>A0A3D8SQI0_9HELO</name>
<evidence type="ECO:0000313" key="3">
    <source>
        <dbReference type="EMBL" id="RDW88547.1"/>
    </source>
</evidence>
<gene>
    <name evidence="3" type="ORF">BP6252_00579</name>
</gene>
<dbReference type="EMBL" id="PDLM01000001">
    <property type="protein sequence ID" value="RDW88547.1"/>
    <property type="molecule type" value="Genomic_DNA"/>
</dbReference>
<evidence type="ECO:0000259" key="2">
    <source>
        <dbReference type="Pfam" id="PF12697"/>
    </source>
</evidence>
<keyword evidence="4" id="KW-1185">Reference proteome</keyword>
<proteinExistence type="predicted"/>
<feature type="compositionally biased region" description="Basic residues" evidence="1">
    <location>
        <begin position="99"/>
        <end position="108"/>
    </location>
</feature>
<organism evidence="3 4">
    <name type="scientific">Coleophoma cylindrospora</name>
    <dbReference type="NCBI Taxonomy" id="1849047"/>
    <lineage>
        <taxon>Eukaryota</taxon>
        <taxon>Fungi</taxon>
        <taxon>Dikarya</taxon>
        <taxon>Ascomycota</taxon>
        <taxon>Pezizomycotina</taxon>
        <taxon>Leotiomycetes</taxon>
        <taxon>Helotiales</taxon>
        <taxon>Dermateaceae</taxon>
        <taxon>Coleophoma</taxon>
    </lineage>
</organism>
<feature type="region of interest" description="Disordered" evidence="1">
    <location>
        <begin position="402"/>
        <end position="449"/>
    </location>
</feature>
<dbReference type="SUPFAM" id="SSF53474">
    <property type="entry name" value="alpha/beta-Hydrolases"/>
    <property type="match status" value="1"/>
</dbReference>
<feature type="compositionally biased region" description="Polar residues" evidence="1">
    <location>
        <begin position="430"/>
        <end position="443"/>
    </location>
</feature>
<feature type="compositionally biased region" description="Polar residues" evidence="1">
    <location>
        <begin position="74"/>
        <end position="84"/>
    </location>
</feature>
<dbReference type="STRING" id="1849047.A0A3D8SQI0"/>
<feature type="compositionally biased region" description="Low complexity" evidence="1">
    <location>
        <begin position="109"/>
        <end position="119"/>
    </location>
</feature>
<dbReference type="InterPro" id="IPR029058">
    <property type="entry name" value="AB_hydrolase_fold"/>
</dbReference>
<feature type="compositionally biased region" description="Basic and acidic residues" evidence="1">
    <location>
        <begin position="124"/>
        <end position="141"/>
    </location>
</feature>
<evidence type="ECO:0000256" key="1">
    <source>
        <dbReference type="SAM" id="MobiDB-lite"/>
    </source>
</evidence>
<feature type="compositionally biased region" description="Polar residues" evidence="1">
    <location>
        <begin position="209"/>
        <end position="222"/>
    </location>
</feature>
<evidence type="ECO:0000313" key="4">
    <source>
        <dbReference type="Proteomes" id="UP000256645"/>
    </source>
</evidence>
<comment type="caution">
    <text evidence="3">The sequence shown here is derived from an EMBL/GenBank/DDBJ whole genome shotgun (WGS) entry which is preliminary data.</text>
</comment>
<feature type="domain" description="AB hydrolase-1" evidence="2">
    <location>
        <begin position="502"/>
        <end position="749"/>
    </location>
</feature>
<dbReference type="Proteomes" id="UP000256645">
    <property type="component" value="Unassembled WGS sequence"/>
</dbReference>
<dbReference type="InterPro" id="IPR052897">
    <property type="entry name" value="Sec-Metab_Biosynth_Hydrolase"/>
</dbReference>
<dbReference type="PANTHER" id="PTHR37017:SF13">
    <property type="entry name" value="AB HYDROLASE-1 DOMAIN-CONTAINING PROTEIN"/>
    <property type="match status" value="1"/>
</dbReference>
<feature type="region of interest" description="Disordered" evidence="1">
    <location>
        <begin position="29"/>
        <end position="328"/>
    </location>
</feature>
<dbReference type="PANTHER" id="PTHR37017">
    <property type="entry name" value="AB HYDROLASE-1 DOMAIN-CONTAINING PROTEIN-RELATED"/>
    <property type="match status" value="1"/>
</dbReference>
<reference evidence="3 4" key="1">
    <citation type="journal article" date="2018" name="IMA Fungus">
        <title>IMA Genome-F 9: Draft genome sequence of Annulohypoxylon stygium, Aspergillus mulundensis, Berkeleyomyces basicola (syn. Thielaviopsis basicola), Ceratocystis smalleyi, two Cercospora beticola strains, Coleophoma cylindrospora, Fusarium fracticaudum, Phialophora cf. hyalina, and Morchella septimelata.</title>
        <authorList>
            <person name="Wingfield B.D."/>
            <person name="Bills G.F."/>
            <person name="Dong Y."/>
            <person name="Huang W."/>
            <person name="Nel W.J."/>
            <person name="Swalarsk-Parry B.S."/>
            <person name="Vaghefi N."/>
            <person name="Wilken P.M."/>
            <person name="An Z."/>
            <person name="de Beer Z.W."/>
            <person name="De Vos L."/>
            <person name="Chen L."/>
            <person name="Duong T.A."/>
            <person name="Gao Y."/>
            <person name="Hammerbacher A."/>
            <person name="Kikkert J.R."/>
            <person name="Li Y."/>
            <person name="Li H."/>
            <person name="Li K."/>
            <person name="Li Q."/>
            <person name="Liu X."/>
            <person name="Ma X."/>
            <person name="Naidoo K."/>
            <person name="Pethybridge S.J."/>
            <person name="Sun J."/>
            <person name="Steenkamp E.T."/>
            <person name="van der Nest M.A."/>
            <person name="van Wyk S."/>
            <person name="Wingfield M.J."/>
            <person name="Xiong C."/>
            <person name="Yue Q."/>
            <person name="Zhang X."/>
        </authorList>
    </citation>
    <scope>NUCLEOTIDE SEQUENCE [LARGE SCALE GENOMIC DNA]</scope>
    <source>
        <strain evidence="3 4">BP6252</strain>
    </source>
</reference>
<dbReference type="OrthoDB" id="408373at2759"/>
<feature type="compositionally biased region" description="Low complexity" evidence="1">
    <location>
        <begin position="415"/>
        <end position="425"/>
    </location>
</feature>
<dbReference type="Pfam" id="PF12697">
    <property type="entry name" value="Abhydrolase_6"/>
    <property type="match status" value="1"/>
</dbReference>
<dbReference type="Gene3D" id="3.40.50.1820">
    <property type="entry name" value="alpha/beta hydrolase"/>
    <property type="match status" value="1"/>
</dbReference>
<feature type="compositionally biased region" description="Polar residues" evidence="1">
    <location>
        <begin position="190"/>
        <end position="202"/>
    </location>
</feature>
<sequence>MSSVTPVHKETVKPRGLKKKASIRNVIRRFFKDSPSHAKSRKRSSQILEDVAFQPPPARRASIRLPSISLGGSRPSSFASTLLGDSSAGPHRTLDQRKEKRNSRKFNPIHRPIIQQRPILSTNELEKLDQQSEFAPSKHDSASPVDPPSKYIHMKRIPPPPLNLGYGFPSPPESEAGFDHGMRAPGSPFPNLSPTLSPTSTGHRGFPSPLQSEFGSENISPRTSHHSKQPSWSQQRPLTAPANGNFDYMPSSPVRSDYSIEQELDILSSWGDPREPPLPPINQENQWANDANPPSPARSDFDYDHDLPLPHAGLPPPARRLPELPSNKRKSSSVLAFSSWLPVRPATAEADLVPKPLQPRLPSISRGVPAVPFIETISEDDSATPPALVESRFAAIPEEQLPASARNSPAPPSDLPSRPSISSLPPEQPTNPTLVISKPSSTQDEAESTKFDYETELEETFRTFNLDFEIQLPSPCITPASFRSDLSKTEVEGEGDDVKPAIILIPGSFARKDLYKVVITKLEAAGYEVQFAELGSIISKDIPVDERPKAASLEDDADQINHMLTKLADQEKEILLVGHSYGGLPMTESCQSLTKLERTMQGKRGGVIALLYIAAFVPSAGESMVDMLAGISREHPVNNVTMDGPDYLKIDPELSASAAFSDLGDDDGIDLVNRMGVQSISSFGGKTTFEAWQHLPVSYLFAKNDQVNPYHFQQSMVEKIEKATGRPVTVYECDSGHCPNVTHPDRVVEVIRDVAGEADDD</sequence>
<dbReference type="AlphaFoldDB" id="A0A3D8SQI0"/>
<accession>A0A3D8SQI0</accession>